<accession>A0A816J0W8</accession>
<proteinExistence type="predicted"/>
<dbReference type="AlphaFoldDB" id="A0A816J0W8"/>
<dbReference type="EMBL" id="HG994373">
    <property type="protein sequence ID" value="CAF1767781.1"/>
    <property type="molecule type" value="Genomic_DNA"/>
</dbReference>
<reference evidence="1" key="1">
    <citation type="submission" date="2021-01" db="EMBL/GenBank/DDBJ databases">
        <authorList>
            <consortium name="Genoscope - CEA"/>
            <person name="William W."/>
        </authorList>
    </citation>
    <scope>NUCLEOTIDE SEQUENCE</scope>
</reference>
<sequence>MGSRSLGLPEGVCDGTKVDLPDMMFADGEEPFGVRVLTYQSSRAINYILHALQEEEIQYIRSSTFGKLVDIAEKPAFSGRFARFLLSKSFIFQFFLYCLAILQ</sequence>
<name>A0A816J0W8_BRANA</name>
<dbReference type="Proteomes" id="UP001295469">
    <property type="component" value="Chromosome C09"/>
</dbReference>
<gene>
    <name evidence="1" type="ORF">DARMORV10_C09P50150.1</name>
</gene>
<protein>
    <submittedName>
        <fullName evidence="1">(rape) hypothetical protein</fullName>
    </submittedName>
</protein>
<organism evidence="1">
    <name type="scientific">Brassica napus</name>
    <name type="common">Rape</name>
    <dbReference type="NCBI Taxonomy" id="3708"/>
    <lineage>
        <taxon>Eukaryota</taxon>
        <taxon>Viridiplantae</taxon>
        <taxon>Streptophyta</taxon>
        <taxon>Embryophyta</taxon>
        <taxon>Tracheophyta</taxon>
        <taxon>Spermatophyta</taxon>
        <taxon>Magnoliopsida</taxon>
        <taxon>eudicotyledons</taxon>
        <taxon>Gunneridae</taxon>
        <taxon>Pentapetalae</taxon>
        <taxon>rosids</taxon>
        <taxon>malvids</taxon>
        <taxon>Brassicales</taxon>
        <taxon>Brassicaceae</taxon>
        <taxon>Brassiceae</taxon>
        <taxon>Brassica</taxon>
    </lineage>
</organism>
<evidence type="ECO:0000313" key="1">
    <source>
        <dbReference type="EMBL" id="CAF1767781.1"/>
    </source>
</evidence>